<dbReference type="RefSeq" id="WP_284221796.1">
    <property type="nucleotide sequence ID" value="NZ_BSOY01000014.1"/>
</dbReference>
<protein>
    <submittedName>
        <fullName evidence="1">Uncharacterized protein</fullName>
    </submittedName>
</protein>
<organism evidence="1 2">
    <name type="scientific">Brevundimonas denitrificans</name>
    <dbReference type="NCBI Taxonomy" id="1443434"/>
    <lineage>
        <taxon>Bacteria</taxon>
        <taxon>Pseudomonadati</taxon>
        <taxon>Pseudomonadota</taxon>
        <taxon>Alphaproteobacteria</taxon>
        <taxon>Caulobacterales</taxon>
        <taxon>Caulobacteraceae</taxon>
        <taxon>Brevundimonas</taxon>
    </lineage>
</organism>
<dbReference type="Proteomes" id="UP001156921">
    <property type="component" value="Unassembled WGS sequence"/>
</dbReference>
<reference evidence="2" key="1">
    <citation type="journal article" date="2019" name="Int. J. Syst. Evol. Microbiol.">
        <title>The Global Catalogue of Microorganisms (GCM) 10K type strain sequencing project: providing services to taxonomists for standard genome sequencing and annotation.</title>
        <authorList>
            <consortium name="The Broad Institute Genomics Platform"/>
            <consortium name="The Broad Institute Genome Sequencing Center for Infectious Disease"/>
            <person name="Wu L."/>
            <person name="Ma J."/>
        </authorList>
    </citation>
    <scope>NUCLEOTIDE SEQUENCE [LARGE SCALE GENOMIC DNA]</scope>
    <source>
        <strain evidence="2">NBRC 110107</strain>
    </source>
</reference>
<keyword evidence="2" id="KW-1185">Reference proteome</keyword>
<proteinExistence type="predicted"/>
<comment type="caution">
    <text evidence="1">The sequence shown here is derived from an EMBL/GenBank/DDBJ whole genome shotgun (WGS) entry which is preliminary data.</text>
</comment>
<name>A0ABQ6BIS7_9CAUL</name>
<sequence>MFGKVPRRNNRKIRLSAWFARERDGDMQAFDVDGVASGVGVWFNAVMRDRARRRSTRAASEAA</sequence>
<evidence type="ECO:0000313" key="2">
    <source>
        <dbReference type="Proteomes" id="UP001156921"/>
    </source>
</evidence>
<evidence type="ECO:0000313" key="1">
    <source>
        <dbReference type="EMBL" id="GLS00980.1"/>
    </source>
</evidence>
<dbReference type="EMBL" id="BSOY01000014">
    <property type="protein sequence ID" value="GLS00980.1"/>
    <property type="molecule type" value="Genomic_DNA"/>
</dbReference>
<accession>A0ABQ6BIS7</accession>
<gene>
    <name evidence="1" type="ORF">GCM10007859_09900</name>
</gene>